<dbReference type="GO" id="GO:0005525">
    <property type="term" value="F:GTP binding"/>
    <property type="evidence" value="ECO:0007669"/>
    <property type="project" value="InterPro"/>
</dbReference>
<dbReference type="EMBL" id="JAPDIA010000001">
    <property type="protein sequence ID" value="MDG0808276.1"/>
    <property type="molecule type" value="Genomic_DNA"/>
</dbReference>
<dbReference type="Gene3D" id="3.40.50.300">
    <property type="entry name" value="P-loop containing nucleotide triphosphate hydrolases"/>
    <property type="match status" value="1"/>
</dbReference>
<organism evidence="2 3">
    <name type="scientific">Cohnella rhizosphaerae</name>
    <dbReference type="NCBI Taxonomy" id="1457232"/>
    <lineage>
        <taxon>Bacteria</taxon>
        <taxon>Bacillati</taxon>
        <taxon>Bacillota</taxon>
        <taxon>Bacilli</taxon>
        <taxon>Bacillales</taxon>
        <taxon>Paenibacillaceae</taxon>
        <taxon>Cohnella</taxon>
    </lineage>
</organism>
<feature type="domain" description="Molybdopterin-guanine dinucleotide biosynthesis protein B (MobB)" evidence="1">
    <location>
        <begin position="2"/>
        <end position="73"/>
    </location>
</feature>
<keyword evidence="3" id="KW-1185">Reference proteome</keyword>
<proteinExistence type="predicted"/>
<accession>A0A9X4KQB1</accession>
<evidence type="ECO:0000259" key="1">
    <source>
        <dbReference type="Pfam" id="PF03205"/>
    </source>
</evidence>
<evidence type="ECO:0000313" key="2">
    <source>
        <dbReference type="EMBL" id="MDG0808276.1"/>
    </source>
</evidence>
<dbReference type="GO" id="GO:0006777">
    <property type="term" value="P:Mo-molybdopterin cofactor biosynthetic process"/>
    <property type="evidence" value="ECO:0007669"/>
    <property type="project" value="InterPro"/>
</dbReference>
<gene>
    <name evidence="2" type="ORF">OMP40_01730</name>
</gene>
<dbReference type="AlphaFoldDB" id="A0A9X4KQB1"/>
<sequence>MPDKDTWLHLAAGAAGTGASSAALSGIWTPGEASLEELAGRLPPADVILAEGFKRAPYAKWVLLREPRDAELLDALVNVVGVSACFPFSHPSLPVVDRNDVVRIAALTIAAART</sequence>
<dbReference type="Proteomes" id="UP001153404">
    <property type="component" value="Unassembled WGS sequence"/>
</dbReference>
<comment type="caution">
    <text evidence="2">The sequence shown here is derived from an EMBL/GenBank/DDBJ whole genome shotgun (WGS) entry which is preliminary data.</text>
</comment>
<protein>
    <submittedName>
        <fullName evidence="2">Molybdopterin-guanine dinucleotide biosynthesis protein MobB</fullName>
    </submittedName>
</protein>
<dbReference type="Pfam" id="PF03205">
    <property type="entry name" value="MobB"/>
    <property type="match status" value="1"/>
</dbReference>
<dbReference type="InterPro" id="IPR027417">
    <property type="entry name" value="P-loop_NTPase"/>
</dbReference>
<reference evidence="2" key="1">
    <citation type="submission" date="2022-10" db="EMBL/GenBank/DDBJ databases">
        <title>Comparative genomic analysis of Cohnella hashimotonis sp. nov., isolated from the International Space Station.</title>
        <authorList>
            <person name="Simpson A."/>
            <person name="Venkateswaran K."/>
        </authorList>
    </citation>
    <scope>NUCLEOTIDE SEQUENCE</scope>
    <source>
        <strain evidence="2">DSM 28161</strain>
    </source>
</reference>
<name>A0A9X4KQB1_9BACL</name>
<dbReference type="InterPro" id="IPR004435">
    <property type="entry name" value="MobB_dom"/>
</dbReference>
<evidence type="ECO:0000313" key="3">
    <source>
        <dbReference type="Proteomes" id="UP001153404"/>
    </source>
</evidence>